<evidence type="ECO:0000256" key="12">
    <source>
        <dbReference type="ARBA" id="ARBA00023157"/>
    </source>
</evidence>
<dbReference type="PRINTS" id="PR00421">
    <property type="entry name" value="THIOREDOXIN"/>
</dbReference>
<evidence type="ECO:0000256" key="3">
    <source>
        <dbReference type="ARBA" id="ARBA00004613"/>
    </source>
</evidence>
<dbReference type="SUPFAM" id="SSF52833">
    <property type="entry name" value="Thioredoxin-like"/>
    <property type="match status" value="1"/>
</dbReference>
<evidence type="ECO:0000256" key="9">
    <source>
        <dbReference type="ARBA" id="ARBA00022799"/>
    </source>
</evidence>
<evidence type="ECO:0000313" key="20">
    <source>
        <dbReference type="Proteomes" id="UP000314987"/>
    </source>
</evidence>
<evidence type="ECO:0000259" key="18">
    <source>
        <dbReference type="PROSITE" id="PS51352"/>
    </source>
</evidence>
<dbReference type="InterPro" id="IPR036249">
    <property type="entry name" value="Thioredoxin-like_sf"/>
</dbReference>
<dbReference type="Pfam" id="PF00085">
    <property type="entry name" value="Thioredoxin"/>
    <property type="match status" value="1"/>
</dbReference>
<dbReference type="InterPro" id="IPR017937">
    <property type="entry name" value="Thioredoxin_CS"/>
</dbReference>
<keyword evidence="6" id="KW-0813">Transport</keyword>
<gene>
    <name evidence="19" type="primary">TXN</name>
</gene>
<dbReference type="PROSITE" id="PS00194">
    <property type="entry name" value="THIOREDOXIN_1"/>
    <property type="match status" value="1"/>
</dbReference>
<name>A0A4X2KF60_VOMUR</name>
<evidence type="ECO:0000256" key="15">
    <source>
        <dbReference type="ARBA" id="ARBA00023242"/>
    </source>
</evidence>
<feature type="compositionally biased region" description="Low complexity" evidence="17">
    <location>
        <begin position="25"/>
        <end position="37"/>
    </location>
</feature>
<evidence type="ECO:0000256" key="8">
    <source>
        <dbReference type="ARBA" id="ARBA00022525"/>
    </source>
</evidence>
<dbReference type="STRING" id="29139.ENSVURP00010010554"/>
<dbReference type="GO" id="GO:0005576">
    <property type="term" value="C:extracellular region"/>
    <property type="evidence" value="ECO:0007669"/>
    <property type="project" value="UniProtKB-SubCell"/>
</dbReference>
<dbReference type="Ensembl" id="ENSVURT00010011969.1">
    <property type="protein sequence ID" value="ENSVURP00010010554.1"/>
    <property type="gene ID" value="ENSVURG00010008158.1"/>
</dbReference>
<dbReference type="GeneTree" id="ENSGT00940000154259"/>
<keyword evidence="8" id="KW-0964">Secreted</keyword>
<keyword evidence="15" id="KW-0539">Nucleus</keyword>
<comment type="subcellular location">
    <subcellularLocation>
        <location evidence="2">Cytoplasm</location>
    </subcellularLocation>
    <subcellularLocation>
        <location evidence="1">Nucleus</location>
    </subcellularLocation>
    <subcellularLocation>
        <location evidence="3">Secreted</location>
    </subcellularLocation>
</comment>
<keyword evidence="13" id="KW-0010">Activator</keyword>
<feature type="compositionally biased region" description="Basic and acidic residues" evidence="17">
    <location>
        <begin position="7"/>
        <end position="19"/>
    </location>
</feature>
<dbReference type="InterPro" id="IPR013766">
    <property type="entry name" value="Thioredoxin_domain"/>
</dbReference>
<evidence type="ECO:0000313" key="19">
    <source>
        <dbReference type="Ensembl" id="ENSVURP00010010554.1"/>
    </source>
</evidence>
<keyword evidence="14" id="KW-0804">Transcription</keyword>
<dbReference type="AlphaFoldDB" id="A0A4X2KF60"/>
<keyword evidence="12" id="KW-1015">Disulfide bond</keyword>
<feature type="compositionally biased region" description="Pro residues" evidence="17">
    <location>
        <begin position="59"/>
        <end position="132"/>
    </location>
</feature>
<evidence type="ECO:0000256" key="2">
    <source>
        <dbReference type="ARBA" id="ARBA00004496"/>
    </source>
</evidence>
<dbReference type="GO" id="GO:0015035">
    <property type="term" value="F:protein-disulfide reductase activity"/>
    <property type="evidence" value="ECO:0007669"/>
    <property type="project" value="UniProtKB-ARBA"/>
</dbReference>
<comment type="similarity">
    <text evidence="4">Belongs to the thioredoxin family.</text>
</comment>
<feature type="domain" description="Thioredoxin" evidence="18">
    <location>
        <begin position="128"/>
        <end position="251"/>
    </location>
</feature>
<keyword evidence="7" id="KW-0963">Cytoplasm</keyword>
<reference evidence="19" key="3">
    <citation type="submission" date="2025-09" db="UniProtKB">
        <authorList>
            <consortium name="Ensembl"/>
        </authorList>
    </citation>
    <scope>IDENTIFICATION</scope>
</reference>
<proteinExistence type="inferred from homology"/>
<evidence type="ECO:0000256" key="6">
    <source>
        <dbReference type="ARBA" id="ARBA00022448"/>
    </source>
</evidence>
<keyword evidence="10" id="KW-0249">Electron transport</keyword>
<organism evidence="19 20">
    <name type="scientific">Vombatus ursinus</name>
    <name type="common">Common wombat</name>
    <dbReference type="NCBI Taxonomy" id="29139"/>
    <lineage>
        <taxon>Eukaryota</taxon>
        <taxon>Metazoa</taxon>
        <taxon>Chordata</taxon>
        <taxon>Craniata</taxon>
        <taxon>Vertebrata</taxon>
        <taxon>Euteleostomi</taxon>
        <taxon>Mammalia</taxon>
        <taxon>Metatheria</taxon>
        <taxon>Diprotodontia</taxon>
        <taxon>Vombatidae</taxon>
        <taxon>Vombatus</taxon>
    </lineage>
</organism>
<keyword evidence="20" id="KW-1185">Reference proteome</keyword>
<feature type="region of interest" description="Disordered" evidence="17">
    <location>
        <begin position="1"/>
        <end position="153"/>
    </location>
</feature>
<evidence type="ECO:0000256" key="14">
    <source>
        <dbReference type="ARBA" id="ARBA00023163"/>
    </source>
</evidence>
<sequence length="251" mass="27202">MRRKGGKEKEQNKQKEAPTRKVPASKSPGPSKFSSPKTRLFGLLKSAKSPSPHPARRSAPPPPAPPEPSALPSLPQQPAPPEPSLPSEPPALPEKPTPPEPSSLPEKPAPPEKPSPPEPPSPAEPPAPPEQPESPEQTAPAEPSEKMVKQIDSKETFDSELKNAGQKLVVVDFSATWCGPCKMIKPFFHSLGEKYPDVIFIEVDVDDCQDVAADCEVKCMPTFQFYKSGKKVGEFSGANKEKLELTINELK</sequence>
<dbReference type="GO" id="GO:0005737">
    <property type="term" value="C:cytoplasm"/>
    <property type="evidence" value="ECO:0007669"/>
    <property type="project" value="UniProtKB-SubCell"/>
</dbReference>
<evidence type="ECO:0000256" key="10">
    <source>
        <dbReference type="ARBA" id="ARBA00022982"/>
    </source>
</evidence>
<keyword evidence="11" id="KW-0805">Transcription regulation</keyword>
<accession>A0A4X2KF60</accession>
<reference evidence="20" key="1">
    <citation type="submission" date="2018-12" db="EMBL/GenBank/DDBJ databases">
        <authorList>
            <person name="Yazar S."/>
        </authorList>
    </citation>
    <scope>NUCLEOTIDE SEQUENCE [LARGE SCALE GENOMIC DNA]</scope>
</reference>
<feature type="compositionally biased region" description="Basic and acidic residues" evidence="17">
    <location>
        <begin position="143"/>
        <end position="153"/>
    </location>
</feature>
<dbReference type="PROSITE" id="PS51352">
    <property type="entry name" value="THIOREDOXIN_2"/>
    <property type="match status" value="1"/>
</dbReference>
<dbReference type="PANTHER" id="PTHR46115">
    <property type="entry name" value="THIOREDOXIN-LIKE PROTEIN 1"/>
    <property type="match status" value="1"/>
</dbReference>
<evidence type="ECO:0000256" key="4">
    <source>
        <dbReference type="ARBA" id="ARBA00008987"/>
    </source>
</evidence>
<keyword evidence="9" id="KW-0702">S-nitrosylation</keyword>
<keyword evidence="16" id="KW-0676">Redox-active center</keyword>
<dbReference type="Proteomes" id="UP000314987">
    <property type="component" value="Unassembled WGS sequence"/>
</dbReference>
<evidence type="ECO:0000256" key="13">
    <source>
        <dbReference type="ARBA" id="ARBA00023159"/>
    </source>
</evidence>
<evidence type="ECO:0000256" key="16">
    <source>
        <dbReference type="ARBA" id="ARBA00023284"/>
    </source>
</evidence>
<dbReference type="Gene3D" id="3.40.30.10">
    <property type="entry name" value="Glutaredoxin"/>
    <property type="match status" value="1"/>
</dbReference>
<evidence type="ECO:0000256" key="5">
    <source>
        <dbReference type="ARBA" id="ARBA00020570"/>
    </source>
</evidence>
<dbReference type="GO" id="GO:0005634">
    <property type="term" value="C:nucleus"/>
    <property type="evidence" value="ECO:0007669"/>
    <property type="project" value="UniProtKB-SubCell"/>
</dbReference>
<reference evidence="19" key="2">
    <citation type="submission" date="2025-08" db="UniProtKB">
        <authorList>
            <consortium name="Ensembl"/>
        </authorList>
    </citation>
    <scope>IDENTIFICATION</scope>
</reference>
<protein>
    <recommendedName>
        <fullName evidence="5">Thioredoxin</fullName>
    </recommendedName>
</protein>
<evidence type="ECO:0000256" key="7">
    <source>
        <dbReference type="ARBA" id="ARBA00022490"/>
    </source>
</evidence>
<evidence type="ECO:0000256" key="1">
    <source>
        <dbReference type="ARBA" id="ARBA00004123"/>
    </source>
</evidence>
<evidence type="ECO:0000256" key="11">
    <source>
        <dbReference type="ARBA" id="ARBA00023015"/>
    </source>
</evidence>
<dbReference type="CDD" id="cd02947">
    <property type="entry name" value="TRX_family"/>
    <property type="match status" value="1"/>
</dbReference>
<dbReference type="GO" id="GO:0019725">
    <property type="term" value="P:cellular homeostasis"/>
    <property type="evidence" value="ECO:0007669"/>
    <property type="project" value="UniProtKB-ARBA"/>
</dbReference>
<dbReference type="FunFam" id="3.40.30.10:FF:000130">
    <property type="entry name" value="Thioredoxin"/>
    <property type="match status" value="1"/>
</dbReference>
<evidence type="ECO:0000256" key="17">
    <source>
        <dbReference type="SAM" id="MobiDB-lite"/>
    </source>
</evidence>